<evidence type="ECO:0000256" key="1">
    <source>
        <dbReference type="ARBA" id="ARBA00001913"/>
    </source>
</evidence>
<evidence type="ECO:0000256" key="4">
    <source>
        <dbReference type="ARBA" id="ARBA00022737"/>
    </source>
</evidence>
<evidence type="ECO:0000313" key="7">
    <source>
        <dbReference type="EMBL" id="ASF46828.1"/>
    </source>
</evidence>
<dbReference type="InterPro" id="IPR013858">
    <property type="entry name" value="Peptidase_M10B_C"/>
</dbReference>
<dbReference type="RefSeq" id="WP_088619700.1">
    <property type="nucleotide sequence ID" value="NZ_CP022129.1"/>
</dbReference>
<proteinExistence type="predicted"/>
<dbReference type="GO" id="GO:0005509">
    <property type="term" value="F:calcium ion binding"/>
    <property type="evidence" value="ECO:0007669"/>
    <property type="project" value="InterPro"/>
</dbReference>
<feature type="domain" description="Peptidase M10 serralysin C-terminal" evidence="6">
    <location>
        <begin position="368"/>
        <end position="525"/>
    </location>
</feature>
<dbReference type="InterPro" id="IPR050557">
    <property type="entry name" value="RTX_toxin/Mannuronan_C5-epim"/>
</dbReference>
<protein>
    <recommendedName>
        <fullName evidence="6">Peptidase M10 serralysin C-terminal domain-containing protein</fullName>
    </recommendedName>
</protein>
<dbReference type="AlphaFoldDB" id="A0A1Z4BZW7"/>
<sequence length="527" mass="51968">MSTYTLTNNSDNFVGKLADDAFKGTYNDGGTGTWTALDSLNGGAGFDSLSITPLGVAAITIDDGYWSHVSNIEKVLIGSTGPGAQTLTTGALFETAFAVAGLTLKTNSDAGAVSVNMGSFTGDTSLTVTSTAGAQAIIMGTGTNTVIADSSGGAQTITSNGANAITMAVKSMAGVQTISTADGADVITATTTAATNTISTGAGDDTVHILAAATGGYIINAGTGDDLISGGGGNDSIDGSDGNDKLNGGTGNDILVGGLGTDVLNGGTGADTLTGGDGSDLYVIDNASDIIIETNADASVGGIDRVYSYLNAYTLATNLENGILLSTGAADLTGNGLDNRLFAGAGDNVLDGGLGTDTIFYLYAASAVSVSLAVAGSQNTLGSGSDTLIGIENLTGSNYSDTLTGDAGANILVGRAGFDTLTGGGGNDIFGFNALSDMGTLSGATDVITDFVSGQDKIDLSTLDANTATVANNAFSGFIDNTASFTAAGQLMFLDGVLYGNTNADSSAEFAIQLTGVTTLATGDILL</sequence>
<dbReference type="KEGG" id="mpsy:CEK71_12490"/>
<gene>
    <name evidence="7" type="ORF">CEK71_12490</name>
</gene>
<evidence type="ECO:0000256" key="2">
    <source>
        <dbReference type="ARBA" id="ARBA00004613"/>
    </source>
</evidence>
<dbReference type="InterPro" id="IPR001343">
    <property type="entry name" value="Hemolysn_Ca-bd"/>
</dbReference>
<dbReference type="SUPFAM" id="SSF51120">
    <property type="entry name" value="beta-Roll"/>
    <property type="match status" value="2"/>
</dbReference>
<dbReference type="Proteomes" id="UP000197019">
    <property type="component" value="Chromosome"/>
</dbReference>
<keyword evidence="3" id="KW-0964">Secreted</keyword>
<dbReference type="InterPro" id="IPR011049">
    <property type="entry name" value="Serralysin-like_metalloprot_C"/>
</dbReference>
<dbReference type="GO" id="GO:0005615">
    <property type="term" value="C:extracellular space"/>
    <property type="evidence" value="ECO:0007669"/>
    <property type="project" value="InterPro"/>
</dbReference>
<evidence type="ECO:0000313" key="8">
    <source>
        <dbReference type="Proteomes" id="UP000197019"/>
    </source>
</evidence>
<keyword evidence="4" id="KW-0677">Repeat</keyword>
<evidence type="ECO:0000256" key="3">
    <source>
        <dbReference type="ARBA" id="ARBA00022525"/>
    </source>
</evidence>
<reference evidence="7 8" key="1">
    <citation type="submission" date="2017-06" db="EMBL/GenBank/DDBJ databases">
        <title>Genome Sequencing of the methanotroph Methylovulum psychrotolerants str. HV10-M2 isolated from a high-altitude environment.</title>
        <authorList>
            <person name="Mateos-Rivera A."/>
        </authorList>
    </citation>
    <scope>NUCLEOTIDE SEQUENCE [LARGE SCALE GENOMIC DNA]</scope>
    <source>
        <strain evidence="7 8">HV10_M2</strain>
    </source>
</reference>
<dbReference type="EMBL" id="CP022129">
    <property type="protein sequence ID" value="ASF46828.1"/>
    <property type="molecule type" value="Genomic_DNA"/>
</dbReference>
<accession>A0A1Z4BZW7</accession>
<dbReference type="PRINTS" id="PR00313">
    <property type="entry name" value="CABNDNGRPT"/>
</dbReference>
<name>A0A1Z4BZW7_9GAMM</name>
<evidence type="ECO:0000259" key="6">
    <source>
        <dbReference type="Pfam" id="PF08548"/>
    </source>
</evidence>
<evidence type="ECO:0000256" key="5">
    <source>
        <dbReference type="ARBA" id="ARBA00022837"/>
    </source>
</evidence>
<dbReference type="PANTHER" id="PTHR38340">
    <property type="entry name" value="S-LAYER PROTEIN"/>
    <property type="match status" value="1"/>
</dbReference>
<dbReference type="PROSITE" id="PS00330">
    <property type="entry name" value="HEMOLYSIN_CALCIUM"/>
    <property type="match status" value="3"/>
</dbReference>
<dbReference type="PANTHER" id="PTHR38340:SF1">
    <property type="entry name" value="S-LAYER PROTEIN"/>
    <property type="match status" value="1"/>
</dbReference>
<dbReference type="Pfam" id="PF08548">
    <property type="entry name" value="Peptidase_M10_C"/>
    <property type="match status" value="1"/>
</dbReference>
<dbReference type="InterPro" id="IPR018511">
    <property type="entry name" value="Hemolysin-typ_Ca-bd_CS"/>
</dbReference>
<dbReference type="Pfam" id="PF00353">
    <property type="entry name" value="HemolysinCabind"/>
    <property type="match status" value="5"/>
</dbReference>
<comment type="subcellular location">
    <subcellularLocation>
        <location evidence="2">Secreted</location>
    </subcellularLocation>
</comment>
<keyword evidence="8" id="KW-1185">Reference proteome</keyword>
<keyword evidence="5" id="KW-0106">Calcium</keyword>
<comment type="cofactor">
    <cofactor evidence="1">
        <name>Ca(2+)</name>
        <dbReference type="ChEBI" id="CHEBI:29108"/>
    </cofactor>
</comment>
<organism evidence="7 8">
    <name type="scientific">Methylovulum psychrotolerans</name>
    <dbReference type="NCBI Taxonomy" id="1704499"/>
    <lineage>
        <taxon>Bacteria</taxon>
        <taxon>Pseudomonadati</taxon>
        <taxon>Pseudomonadota</taxon>
        <taxon>Gammaproteobacteria</taxon>
        <taxon>Methylococcales</taxon>
        <taxon>Methylococcaceae</taxon>
        <taxon>Methylovulum</taxon>
    </lineage>
</organism>
<dbReference type="Gene3D" id="2.150.10.10">
    <property type="entry name" value="Serralysin-like metalloprotease, C-terminal"/>
    <property type="match status" value="2"/>
</dbReference>
<dbReference type="OrthoDB" id="7329412at2"/>